<dbReference type="Proteomes" id="UP000034794">
    <property type="component" value="Unassembled WGS sequence"/>
</dbReference>
<keyword evidence="5 6" id="KW-0472">Membrane</keyword>
<evidence type="ECO:0000256" key="4">
    <source>
        <dbReference type="ARBA" id="ARBA00022989"/>
    </source>
</evidence>
<organism evidence="8 9">
    <name type="scientific">Candidatus Collierbacteria bacterium GW2011_GWA2_46_26</name>
    <dbReference type="NCBI Taxonomy" id="1618381"/>
    <lineage>
        <taxon>Bacteria</taxon>
        <taxon>Candidatus Collieribacteriota</taxon>
    </lineage>
</organism>
<evidence type="ECO:0000259" key="7">
    <source>
        <dbReference type="Pfam" id="PF06271"/>
    </source>
</evidence>
<dbReference type="PANTHER" id="PTHR36115">
    <property type="entry name" value="PROLINE-RICH ANTIGEN HOMOLOG-RELATED"/>
    <property type="match status" value="1"/>
</dbReference>
<evidence type="ECO:0000313" key="8">
    <source>
        <dbReference type="EMBL" id="KKU33244.1"/>
    </source>
</evidence>
<evidence type="ECO:0000256" key="6">
    <source>
        <dbReference type="SAM" id="Phobius"/>
    </source>
</evidence>
<dbReference type="PANTHER" id="PTHR36115:SF4">
    <property type="entry name" value="MEMBRANE PROTEIN"/>
    <property type="match status" value="1"/>
</dbReference>
<gene>
    <name evidence="8" type="ORF">UX47_C0005G0046</name>
</gene>
<evidence type="ECO:0000313" key="9">
    <source>
        <dbReference type="Proteomes" id="UP000034794"/>
    </source>
</evidence>
<keyword evidence="3 6" id="KW-0812">Transmembrane</keyword>
<feature type="transmembrane region" description="Helical" evidence="6">
    <location>
        <begin position="73"/>
        <end position="90"/>
    </location>
</feature>
<protein>
    <submittedName>
        <fullName evidence="8">Family membership</fullName>
    </submittedName>
</protein>
<dbReference type="InterPro" id="IPR051791">
    <property type="entry name" value="Pra-immunoreactive"/>
</dbReference>
<evidence type="ECO:0000256" key="1">
    <source>
        <dbReference type="ARBA" id="ARBA00004651"/>
    </source>
</evidence>
<name>A0A0G1PK95_9BACT</name>
<evidence type="ECO:0000256" key="2">
    <source>
        <dbReference type="ARBA" id="ARBA00022475"/>
    </source>
</evidence>
<sequence>MNCKSCGRSISNNASYCRYCGFETPKEFVPATSNKRLLNYLIDMGGAMVFAFCIGFVLAILGLADFVDGSEQVLGYLAFFLYYLLFESLTGKTPGKLLTNTRAVDAEGNSPEFRKIFIRSLVRFIPFEPFSFFSSKGEDGKHRPIGWHDKWSGTLVVDN</sequence>
<dbReference type="EMBL" id="LCMI01000005">
    <property type="protein sequence ID" value="KKU33244.1"/>
    <property type="molecule type" value="Genomic_DNA"/>
</dbReference>
<proteinExistence type="predicted"/>
<keyword evidence="4 6" id="KW-1133">Transmembrane helix</keyword>
<dbReference type="AlphaFoldDB" id="A0A0G1PK95"/>
<comment type="caution">
    <text evidence="8">The sequence shown here is derived from an EMBL/GenBank/DDBJ whole genome shotgun (WGS) entry which is preliminary data.</text>
</comment>
<evidence type="ECO:0000256" key="3">
    <source>
        <dbReference type="ARBA" id="ARBA00022692"/>
    </source>
</evidence>
<feature type="domain" description="RDD" evidence="7">
    <location>
        <begin position="33"/>
        <end position="133"/>
    </location>
</feature>
<comment type="subcellular location">
    <subcellularLocation>
        <location evidence="1">Cell membrane</location>
        <topology evidence="1">Multi-pass membrane protein</topology>
    </subcellularLocation>
</comment>
<dbReference type="Pfam" id="PF06271">
    <property type="entry name" value="RDD"/>
    <property type="match status" value="1"/>
</dbReference>
<reference evidence="8 9" key="1">
    <citation type="journal article" date="2015" name="Nature">
        <title>rRNA introns, odd ribosomes, and small enigmatic genomes across a large radiation of phyla.</title>
        <authorList>
            <person name="Brown C.T."/>
            <person name="Hug L.A."/>
            <person name="Thomas B.C."/>
            <person name="Sharon I."/>
            <person name="Castelle C.J."/>
            <person name="Singh A."/>
            <person name="Wilkins M.J."/>
            <person name="Williams K.H."/>
            <person name="Banfield J.F."/>
        </authorList>
    </citation>
    <scope>NUCLEOTIDE SEQUENCE [LARGE SCALE GENOMIC DNA]</scope>
</reference>
<dbReference type="InterPro" id="IPR010432">
    <property type="entry name" value="RDD"/>
</dbReference>
<accession>A0A0G1PK95</accession>
<keyword evidence="2" id="KW-1003">Cell membrane</keyword>
<dbReference type="GO" id="GO:0005886">
    <property type="term" value="C:plasma membrane"/>
    <property type="evidence" value="ECO:0007669"/>
    <property type="project" value="UniProtKB-SubCell"/>
</dbReference>
<feature type="transmembrane region" description="Helical" evidence="6">
    <location>
        <begin position="40"/>
        <end position="61"/>
    </location>
</feature>
<evidence type="ECO:0000256" key="5">
    <source>
        <dbReference type="ARBA" id="ARBA00023136"/>
    </source>
</evidence>